<evidence type="ECO:0000313" key="3">
    <source>
        <dbReference type="Proteomes" id="UP000749040"/>
    </source>
</evidence>
<dbReference type="EMBL" id="JADKYB010000015">
    <property type="protein sequence ID" value="MBM9507971.1"/>
    <property type="molecule type" value="Genomic_DNA"/>
</dbReference>
<name>A0ABS2TZQ2_9ACTN</name>
<dbReference type="Proteomes" id="UP000749040">
    <property type="component" value="Unassembled WGS sequence"/>
</dbReference>
<dbReference type="InterPro" id="IPR010144">
    <property type="entry name" value="CRISPR-assoc_prot_Csd1-typ"/>
</dbReference>
<evidence type="ECO:0000313" key="2">
    <source>
        <dbReference type="EMBL" id="MBM9507971.1"/>
    </source>
</evidence>
<keyword evidence="3" id="KW-1185">Reference proteome</keyword>
<feature type="region of interest" description="Disordered" evidence="1">
    <location>
        <begin position="576"/>
        <end position="606"/>
    </location>
</feature>
<accession>A0ABS2TZQ2</accession>
<sequence length="606" mass="66081">MLLHRLVEYNARRDDPPPAYYRHKQIAWKITLHKRGASLDSIRPPRAAKGEVQDRGVLRPAPHVHRTSAVTPLLLADTAQYVLGVPRKDPKTGQASAKDAAKAAKYKAAFLALTEQWAATVPGDPAAQAVLDFLRAPHPLPDILDAGDLMAFTLDGRWVHEQESVTNFWAEHVRSLKTGRGQTGTCLVCGAQGLLLDSFPEAIRKGAIPPGGDVNGSAVVSINTPAQGRAGVSAGLARTPVCEQCGTSAVNALNALLVDPQNRHRGPDFVTMWWTREPADTSWMQQIDDPEPQQVADLMDAARTAKERAVRSTDPNDFHALTLGLNAGRAVIKDWIDVPLPEIKIRLGRWFDDHRIHDGWRGQDRVFSVWRLSLAASRWDRRGDKYVAATIPVGLEAALYATALHGTPPPAWILPRLLQRIRADQHPDTARTALLRLALIRTHAHALEDLAMPGLNPENTNPGYVCGRLFATLESIQYTAGKIADRKVNATIRDKYFGTVMTSPGSVLPNLRVGANNHLGQIRRKRPTTASALERKLGAIFSLLGDDIPAVLPIPHQGAFVLGYEHQRADDFARASAANAAHEAGNATEDDADLVLDPPPTDTPAQ</sequence>
<dbReference type="NCBIfam" id="TIGR01863">
    <property type="entry name" value="cas_Csd1"/>
    <property type="match status" value="1"/>
</dbReference>
<evidence type="ECO:0000256" key="1">
    <source>
        <dbReference type="SAM" id="MobiDB-lite"/>
    </source>
</evidence>
<feature type="compositionally biased region" description="Pro residues" evidence="1">
    <location>
        <begin position="597"/>
        <end position="606"/>
    </location>
</feature>
<gene>
    <name evidence="2" type="primary">cas8c</name>
    <name evidence="2" type="ORF">ITX44_26160</name>
</gene>
<reference evidence="2 3" key="1">
    <citation type="submission" date="2021-01" db="EMBL/GenBank/DDBJ databases">
        <title>Streptomyces acididurans sp. nov., isolated from a peat swamp forest soil.</title>
        <authorList>
            <person name="Chantavorakit T."/>
            <person name="Duangmal K."/>
        </authorList>
    </citation>
    <scope>NUCLEOTIDE SEQUENCE [LARGE SCALE GENOMIC DNA]</scope>
    <source>
        <strain evidence="2 3">KK5PA1</strain>
    </source>
</reference>
<comment type="caution">
    <text evidence="2">The sequence shown here is derived from an EMBL/GenBank/DDBJ whole genome shotgun (WGS) entry which is preliminary data.</text>
</comment>
<feature type="compositionally biased region" description="Low complexity" evidence="1">
    <location>
        <begin position="576"/>
        <end position="587"/>
    </location>
</feature>
<dbReference type="RefSeq" id="WP_205359840.1">
    <property type="nucleotide sequence ID" value="NZ_JADKYB010000015.1"/>
</dbReference>
<dbReference type="Pfam" id="PF09709">
    <property type="entry name" value="Cas_Csd1"/>
    <property type="match status" value="1"/>
</dbReference>
<organism evidence="2 3">
    <name type="scientific">Actinacidiphila acididurans</name>
    <dbReference type="NCBI Taxonomy" id="2784346"/>
    <lineage>
        <taxon>Bacteria</taxon>
        <taxon>Bacillati</taxon>
        <taxon>Actinomycetota</taxon>
        <taxon>Actinomycetes</taxon>
        <taxon>Kitasatosporales</taxon>
        <taxon>Streptomycetaceae</taxon>
        <taxon>Actinacidiphila</taxon>
    </lineage>
</organism>
<proteinExistence type="predicted"/>
<protein>
    <submittedName>
        <fullName evidence="2">Type I-C CRISPR-associated protein Cas8c/Csd1</fullName>
    </submittedName>
</protein>